<protein>
    <recommendedName>
        <fullName evidence="2">isochorismatase</fullName>
        <ecNumber evidence="2">3.3.2.1</ecNumber>
    </recommendedName>
</protein>
<accession>A0ABX3C7H6</accession>
<dbReference type="PANTHER" id="PTHR43540">
    <property type="entry name" value="PEROXYUREIDOACRYLATE/UREIDOACRYLATE AMIDOHYDROLASE-RELATED"/>
    <property type="match status" value="1"/>
</dbReference>
<proteinExistence type="predicted"/>
<dbReference type="InterPro" id="IPR036736">
    <property type="entry name" value="ACP-like_sf"/>
</dbReference>
<sequence>MSIPTLNAYPLPQAADFPANKTAWTVEPARAALLIHDMQRYFLAFYGEDSPLVAALVAKVDALRRWADSHGVPVVYTAQPTEQDPRDRALLNDMWGPGLTRADPALQQVTPALAPRPDDIVLVKWRYSAFQRSDLQQRMKDWGRDQLVICGVYAHIGCMMTACDAFMRDIQAFMVGDAVADFSEEEHWMALRYVATRCGAVISAADLAPAAAPALDRAWLKAQVLAVLEDGDDSLAGDDNLLDYGLDSIRVMALVSQWQALGLTIHFEDLARAPSLDGWWAVIAAQRPEAEEA</sequence>
<dbReference type="PROSITE" id="PS50075">
    <property type="entry name" value="CARRIER"/>
    <property type="match status" value="1"/>
</dbReference>
<dbReference type="InterPro" id="IPR036380">
    <property type="entry name" value="Isochorismatase-like_sf"/>
</dbReference>
<dbReference type="Proteomes" id="UP000180280">
    <property type="component" value="Unassembled WGS sequence"/>
</dbReference>
<dbReference type="InterPro" id="IPR009081">
    <property type="entry name" value="PP-bd_ACP"/>
</dbReference>
<gene>
    <name evidence="6" type="ORF">BI344_13025</name>
</gene>
<dbReference type="PANTHER" id="PTHR43540:SF3">
    <property type="entry name" value="ENTEROBACTIN SYNTHASE COMPONENT B"/>
    <property type="match status" value="1"/>
</dbReference>
<dbReference type="PRINTS" id="PR01398">
    <property type="entry name" value="ISCHRISMTASE"/>
</dbReference>
<evidence type="ECO:0000313" key="7">
    <source>
        <dbReference type="Proteomes" id="UP000180280"/>
    </source>
</evidence>
<evidence type="ECO:0000259" key="5">
    <source>
        <dbReference type="PROSITE" id="PS50075"/>
    </source>
</evidence>
<dbReference type="PIRSF" id="PIRSF001111">
    <property type="entry name" value="Isochorismatase"/>
    <property type="match status" value="1"/>
</dbReference>
<dbReference type="Gene3D" id="1.10.1200.10">
    <property type="entry name" value="ACP-like"/>
    <property type="match status" value="1"/>
</dbReference>
<keyword evidence="7" id="KW-1185">Reference proteome</keyword>
<evidence type="ECO:0000256" key="2">
    <source>
        <dbReference type="ARBA" id="ARBA00012100"/>
    </source>
</evidence>
<dbReference type="Pfam" id="PF00857">
    <property type="entry name" value="Isochorismatase"/>
    <property type="match status" value="1"/>
</dbReference>
<name>A0ABX3C7H6_9NEIS</name>
<comment type="caution">
    <text evidence="6">The sequence shown here is derived from an EMBL/GenBank/DDBJ whole genome shotgun (WGS) entry which is preliminary data.</text>
</comment>
<feature type="domain" description="Carrier" evidence="5">
    <location>
        <begin position="211"/>
        <end position="287"/>
    </location>
</feature>
<dbReference type="InterPro" id="IPR016291">
    <property type="entry name" value="Isochorismatase"/>
</dbReference>
<dbReference type="RefSeq" id="WP_071114869.1">
    <property type="nucleotide sequence ID" value="NZ_MKCT01000083.1"/>
</dbReference>
<dbReference type="Pfam" id="PF00550">
    <property type="entry name" value="PP-binding"/>
    <property type="match status" value="1"/>
</dbReference>
<dbReference type="SUPFAM" id="SSF52499">
    <property type="entry name" value="Isochorismatase-like hydrolases"/>
    <property type="match status" value="1"/>
</dbReference>
<reference evidence="6 7" key="1">
    <citation type="submission" date="2016-09" db="EMBL/GenBank/DDBJ databases">
        <title>Chromobacterium muskegensis sp. nov., an insecticidal bacterium isolated from Sphagnum bogs.</title>
        <authorList>
            <person name="Sparks M.E."/>
            <person name="Blackburn M.B."/>
            <person name="Gundersen-Rindal D.E."/>
            <person name="Mitchell A."/>
            <person name="Farrar R."/>
            <person name="Kuhar D."/>
        </authorList>
    </citation>
    <scope>NUCLEOTIDE SEQUENCE [LARGE SCALE GENOMIC DNA]</scope>
    <source>
        <strain evidence="6 7">14B-1</strain>
    </source>
</reference>
<evidence type="ECO:0000313" key="6">
    <source>
        <dbReference type="EMBL" id="OHX16333.1"/>
    </source>
</evidence>
<keyword evidence="3" id="KW-0378">Hydrolase</keyword>
<dbReference type="Gene3D" id="3.40.50.850">
    <property type="entry name" value="Isochorismatase-like"/>
    <property type="match status" value="1"/>
</dbReference>
<evidence type="ECO:0000256" key="1">
    <source>
        <dbReference type="ARBA" id="ARBA00004924"/>
    </source>
</evidence>
<organism evidence="6 7">
    <name type="scientific">Chromobacterium sphagni</name>
    <dbReference type="NCBI Taxonomy" id="1903179"/>
    <lineage>
        <taxon>Bacteria</taxon>
        <taxon>Pseudomonadati</taxon>
        <taxon>Pseudomonadota</taxon>
        <taxon>Betaproteobacteria</taxon>
        <taxon>Neisseriales</taxon>
        <taxon>Chromobacteriaceae</taxon>
        <taxon>Chromobacterium</taxon>
    </lineage>
</organism>
<comment type="pathway">
    <text evidence="1">Siderophore biosynthesis.</text>
</comment>
<dbReference type="EC" id="3.3.2.1" evidence="2"/>
<dbReference type="EMBL" id="MKCT01000083">
    <property type="protein sequence ID" value="OHX16333.1"/>
    <property type="molecule type" value="Genomic_DNA"/>
</dbReference>
<comment type="catalytic activity">
    <reaction evidence="4">
        <text>isochorismate + H2O = (2S,3S)-2,3-dihydroxy-2,3-dihydrobenzoate + pyruvate</text>
        <dbReference type="Rhea" id="RHEA:11112"/>
        <dbReference type="ChEBI" id="CHEBI:15361"/>
        <dbReference type="ChEBI" id="CHEBI:15377"/>
        <dbReference type="ChEBI" id="CHEBI:29780"/>
        <dbReference type="ChEBI" id="CHEBI:58764"/>
        <dbReference type="EC" id="3.3.2.1"/>
    </reaction>
</comment>
<evidence type="ECO:0000256" key="4">
    <source>
        <dbReference type="ARBA" id="ARBA00048590"/>
    </source>
</evidence>
<evidence type="ECO:0000256" key="3">
    <source>
        <dbReference type="ARBA" id="ARBA00022801"/>
    </source>
</evidence>
<dbReference type="InterPro" id="IPR050272">
    <property type="entry name" value="Isochorismatase-like_hydrls"/>
</dbReference>
<dbReference type="InterPro" id="IPR000868">
    <property type="entry name" value="Isochorismatase-like_dom"/>
</dbReference>
<dbReference type="SUPFAM" id="SSF47336">
    <property type="entry name" value="ACP-like"/>
    <property type="match status" value="1"/>
</dbReference>